<dbReference type="PANTHER" id="PTHR43861:SF1">
    <property type="entry name" value="TRANS-ACONITATE 2-METHYLTRANSFERASE"/>
    <property type="match status" value="1"/>
</dbReference>
<dbReference type="InterPro" id="IPR029063">
    <property type="entry name" value="SAM-dependent_MTases_sf"/>
</dbReference>
<evidence type="ECO:0000313" key="2">
    <source>
        <dbReference type="EMBL" id="KEQ18526.1"/>
    </source>
</evidence>
<gene>
    <name evidence="2" type="ORF">GZ78_13710</name>
</gene>
<dbReference type="EMBL" id="JOKH01000002">
    <property type="protein sequence ID" value="KEQ18526.1"/>
    <property type="molecule type" value="Genomic_DNA"/>
</dbReference>
<evidence type="ECO:0000313" key="3">
    <source>
        <dbReference type="Proteomes" id="UP000028073"/>
    </source>
</evidence>
<protein>
    <submittedName>
        <fullName evidence="2">SAM-dependent methyltransferase</fullName>
    </submittedName>
</protein>
<reference evidence="2 3" key="1">
    <citation type="submission" date="2014-06" db="EMBL/GenBank/DDBJ databases">
        <title>Whole Genome Sequences of Three Symbiotic Endozoicomonas Bacteria.</title>
        <authorList>
            <person name="Neave M.J."/>
            <person name="Apprill A."/>
            <person name="Voolstra C.R."/>
        </authorList>
    </citation>
    <scope>NUCLEOTIDE SEQUENCE [LARGE SCALE GENOMIC DNA]</scope>
    <source>
        <strain evidence="2 3">DSM 25634</strain>
    </source>
</reference>
<dbReference type="InterPro" id="IPR013216">
    <property type="entry name" value="Methyltransf_11"/>
</dbReference>
<dbReference type="GO" id="GO:0032259">
    <property type="term" value="P:methylation"/>
    <property type="evidence" value="ECO:0007669"/>
    <property type="project" value="UniProtKB-KW"/>
</dbReference>
<dbReference type="SUPFAM" id="SSF53335">
    <property type="entry name" value="S-adenosyl-L-methionine-dependent methyltransferases"/>
    <property type="match status" value="1"/>
</dbReference>
<dbReference type="Pfam" id="PF08241">
    <property type="entry name" value="Methyltransf_11"/>
    <property type="match status" value="1"/>
</dbReference>
<keyword evidence="3" id="KW-1185">Reference proteome</keyword>
<dbReference type="Proteomes" id="UP000028073">
    <property type="component" value="Unassembled WGS sequence"/>
</dbReference>
<accession>A0A081NJA3</accession>
<comment type="caution">
    <text evidence="2">The sequence shown here is derived from an EMBL/GenBank/DDBJ whole genome shotgun (WGS) entry which is preliminary data.</text>
</comment>
<proteinExistence type="predicted"/>
<evidence type="ECO:0000259" key="1">
    <source>
        <dbReference type="Pfam" id="PF08241"/>
    </source>
</evidence>
<keyword evidence="2" id="KW-0489">Methyltransferase</keyword>
<dbReference type="eggNOG" id="COG0500">
    <property type="taxonomic scope" value="Bacteria"/>
</dbReference>
<dbReference type="GO" id="GO:0008757">
    <property type="term" value="F:S-adenosylmethionine-dependent methyltransferase activity"/>
    <property type="evidence" value="ECO:0007669"/>
    <property type="project" value="InterPro"/>
</dbReference>
<dbReference type="CDD" id="cd02440">
    <property type="entry name" value="AdoMet_MTases"/>
    <property type="match status" value="1"/>
</dbReference>
<feature type="domain" description="Methyltransferase type 11" evidence="1">
    <location>
        <begin position="43"/>
        <end position="137"/>
    </location>
</feature>
<dbReference type="STRING" id="1137799.GZ78_13710"/>
<dbReference type="PANTHER" id="PTHR43861">
    <property type="entry name" value="TRANS-ACONITATE 2-METHYLTRANSFERASE-RELATED"/>
    <property type="match status" value="1"/>
</dbReference>
<dbReference type="AlphaFoldDB" id="A0A081NJA3"/>
<sequence length="231" mass="26042">MSKMYEQFARDYEKAITDNIYNGNLERPSLIAMLPELAEKSVLDLGCGPGVYAEYLISHGATVTAVDASQEMVEIVREKFGEAVKTYAQDLSLGLPEEKDASYDVIICPLTVHYIEDVSVFFGDVKRLLKQGGVFIFSTHHPVVDFEVSPSGNYFQRELITEEWDTVGHPVEVSFYRRSLTEWFESLASAGLCVTNLSEGKPSERMKSLCADSYKRLSTTPNFIFFKCEVR</sequence>
<dbReference type="Gene3D" id="3.40.50.150">
    <property type="entry name" value="Vaccinia Virus protein VP39"/>
    <property type="match status" value="1"/>
</dbReference>
<dbReference type="OrthoDB" id="9791837at2"/>
<organism evidence="2 3">
    <name type="scientific">Endozoicomonas numazuensis</name>
    <dbReference type="NCBI Taxonomy" id="1137799"/>
    <lineage>
        <taxon>Bacteria</taxon>
        <taxon>Pseudomonadati</taxon>
        <taxon>Pseudomonadota</taxon>
        <taxon>Gammaproteobacteria</taxon>
        <taxon>Oceanospirillales</taxon>
        <taxon>Endozoicomonadaceae</taxon>
        <taxon>Endozoicomonas</taxon>
    </lineage>
</organism>
<name>A0A081NJA3_9GAMM</name>
<keyword evidence="2" id="KW-0808">Transferase</keyword>